<dbReference type="EMBL" id="JAFBED010000011">
    <property type="protein sequence ID" value="MBM7621837.1"/>
    <property type="molecule type" value="Genomic_DNA"/>
</dbReference>
<evidence type="ECO:0000256" key="1">
    <source>
        <dbReference type="ARBA" id="ARBA00001933"/>
    </source>
</evidence>
<comment type="catalytic activity">
    <reaction evidence="11 13">
        <text>O-phospho-L-homoserine + H2O = L-threonine + phosphate</text>
        <dbReference type="Rhea" id="RHEA:10840"/>
        <dbReference type="ChEBI" id="CHEBI:15377"/>
        <dbReference type="ChEBI" id="CHEBI:43474"/>
        <dbReference type="ChEBI" id="CHEBI:57590"/>
        <dbReference type="ChEBI" id="CHEBI:57926"/>
        <dbReference type="EC" id="4.2.3.1"/>
    </reaction>
</comment>
<dbReference type="Proteomes" id="UP000737402">
    <property type="component" value="Unassembled WGS sequence"/>
</dbReference>
<dbReference type="GO" id="GO:0004795">
    <property type="term" value="F:threonine synthase activity"/>
    <property type="evidence" value="ECO:0007669"/>
    <property type="project" value="UniProtKB-EC"/>
</dbReference>
<dbReference type="InterPro" id="IPR000634">
    <property type="entry name" value="Ser/Thr_deHydtase_PyrdxlP-BS"/>
</dbReference>
<dbReference type="PIRSF" id="PIRSF038945">
    <property type="entry name" value="Thr_synthase"/>
    <property type="match status" value="1"/>
</dbReference>
<evidence type="ECO:0000313" key="16">
    <source>
        <dbReference type="Proteomes" id="UP000737402"/>
    </source>
</evidence>
<comment type="caution">
    <text evidence="15">The sequence shown here is derived from an EMBL/GenBank/DDBJ whole genome shotgun (WGS) entry which is preliminary data.</text>
</comment>
<proteinExistence type="inferred from homology"/>
<dbReference type="Gene3D" id="3.40.50.1100">
    <property type="match status" value="2"/>
</dbReference>
<dbReference type="EC" id="4.2.3.1" evidence="5 12"/>
<keyword evidence="8 13" id="KW-0791">Threonine biosynthesis</keyword>
<dbReference type="RefSeq" id="WP_204418748.1">
    <property type="nucleotide sequence ID" value="NZ_JAFBED010000011.1"/>
</dbReference>
<sequence>MKWNGLIANYSRFLPVSENTPDVSLHEGHTPLLFLENLSNLLDIELHVKVEGANPTGSFKDRGMALAVAKAKEEGSNTIVCASTGNTSASAAAYAARAGMKCVVVIPDGKIAQGKLAQAVMYGADVYSIKGNFDEALQLVKKLSEELPITLVNSLNPYRIEGQKTAAFEVCDQLGKAPDVLALPVGNAGNITAYWKGFKEYNQEFQTGLPEMRGFEAEGAAAIVKDSIIPDPETIATAIRIGNPTSWKQAVRATEESKGKIDFVTDEEMIKAYQLLARREGIFAEPASSASLAGIIKHLQQKELEKGKRVVAVLTGNGLKDPVTATEHANVKVQSLADYRQLAASFEGVSV</sequence>
<comment type="cofactor">
    <cofactor evidence="1 13">
        <name>pyridoxal 5'-phosphate</name>
        <dbReference type="ChEBI" id="CHEBI:597326"/>
    </cofactor>
</comment>
<keyword evidence="16" id="KW-1185">Reference proteome</keyword>
<comment type="similarity">
    <text evidence="4 13">Belongs to the threonine synthase family.</text>
</comment>
<dbReference type="PANTHER" id="PTHR48078">
    <property type="entry name" value="THREONINE DEHYDRATASE, MITOCHONDRIAL-RELATED"/>
    <property type="match status" value="1"/>
</dbReference>
<keyword evidence="9 13" id="KW-0663">Pyridoxal phosphate</keyword>
<dbReference type="Pfam" id="PF00291">
    <property type="entry name" value="PALP"/>
    <property type="match status" value="1"/>
</dbReference>
<evidence type="ECO:0000259" key="14">
    <source>
        <dbReference type="PROSITE" id="PS50206"/>
    </source>
</evidence>
<name>A0ABS2P4E1_9BACI</name>
<dbReference type="InterPro" id="IPR001926">
    <property type="entry name" value="TrpB-like_PALP"/>
</dbReference>
<dbReference type="PROSITE" id="PS50206">
    <property type="entry name" value="RHODANESE_3"/>
    <property type="match status" value="1"/>
</dbReference>
<protein>
    <recommendedName>
        <fullName evidence="6 12">Threonine synthase</fullName>
        <ecNumber evidence="5 12">4.2.3.1</ecNumber>
    </recommendedName>
</protein>
<feature type="domain" description="Rhodanese" evidence="14">
    <location>
        <begin position="79"/>
        <end position="145"/>
    </location>
</feature>
<keyword evidence="7 13" id="KW-0028">Amino-acid biosynthesis</keyword>
<evidence type="ECO:0000256" key="8">
    <source>
        <dbReference type="ARBA" id="ARBA00022697"/>
    </source>
</evidence>
<evidence type="ECO:0000256" key="6">
    <source>
        <dbReference type="ARBA" id="ARBA00018679"/>
    </source>
</evidence>
<dbReference type="InterPro" id="IPR001763">
    <property type="entry name" value="Rhodanese-like_dom"/>
</dbReference>
<organism evidence="15 16">
    <name type="scientific">Sutcliffiella tianshenii</name>
    <dbReference type="NCBI Taxonomy" id="1463404"/>
    <lineage>
        <taxon>Bacteria</taxon>
        <taxon>Bacillati</taxon>
        <taxon>Bacillota</taxon>
        <taxon>Bacilli</taxon>
        <taxon>Bacillales</taxon>
        <taxon>Bacillaceae</taxon>
        <taxon>Sutcliffiella</taxon>
    </lineage>
</organism>
<accession>A0ABS2P4E1</accession>
<evidence type="ECO:0000256" key="10">
    <source>
        <dbReference type="ARBA" id="ARBA00023239"/>
    </source>
</evidence>
<dbReference type="InterPro" id="IPR050147">
    <property type="entry name" value="Ser/Thr_Dehydratase"/>
</dbReference>
<dbReference type="SUPFAM" id="SSF53686">
    <property type="entry name" value="Tryptophan synthase beta subunit-like PLP-dependent enzymes"/>
    <property type="match status" value="1"/>
</dbReference>
<evidence type="ECO:0000256" key="2">
    <source>
        <dbReference type="ARBA" id="ARBA00003648"/>
    </source>
</evidence>
<evidence type="ECO:0000256" key="5">
    <source>
        <dbReference type="ARBA" id="ARBA00013028"/>
    </source>
</evidence>
<evidence type="ECO:0000313" key="15">
    <source>
        <dbReference type="EMBL" id="MBM7621837.1"/>
    </source>
</evidence>
<keyword evidence="10 13" id="KW-0456">Lyase</keyword>
<evidence type="ECO:0000256" key="11">
    <source>
        <dbReference type="ARBA" id="ARBA00049144"/>
    </source>
</evidence>
<evidence type="ECO:0000256" key="9">
    <source>
        <dbReference type="ARBA" id="ARBA00022898"/>
    </source>
</evidence>
<comment type="function">
    <text evidence="2 13">Catalyzes the gamma-elimination of phosphate from L-phosphohomoserine and the beta-addition of water to produce L-threonine.</text>
</comment>
<dbReference type="InterPro" id="IPR026260">
    <property type="entry name" value="Thr_Synthase_bac/arc"/>
</dbReference>
<evidence type="ECO:0000256" key="7">
    <source>
        <dbReference type="ARBA" id="ARBA00022605"/>
    </source>
</evidence>
<reference evidence="15 16" key="1">
    <citation type="submission" date="2021-01" db="EMBL/GenBank/DDBJ databases">
        <title>Genomic Encyclopedia of Type Strains, Phase IV (KMG-IV): sequencing the most valuable type-strain genomes for metagenomic binning, comparative biology and taxonomic classification.</title>
        <authorList>
            <person name="Goeker M."/>
        </authorList>
    </citation>
    <scope>NUCLEOTIDE SEQUENCE [LARGE SCALE GENOMIC DNA]</scope>
    <source>
        <strain evidence="15 16">DSM 25879</strain>
    </source>
</reference>
<evidence type="ECO:0000256" key="12">
    <source>
        <dbReference type="NCBIfam" id="TIGR00260"/>
    </source>
</evidence>
<dbReference type="NCBIfam" id="TIGR00260">
    <property type="entry name" value="thrC"/>
    <property type="match status" value="1"/>
</dbReference>
<evidence type="ECO:0000256" key="3">
    <source>
        <dbReference type="ARBA" id="ARBA00004979"/>
    </source>
</evidence>
<dbReference type="PROSITE" id="PS00165">
    <property type="entry name" value="DEHYDRATASE_SER_THR"/>
    <property type="match status" value="1"/>
</dbReference>
<comment type="pathway">
    <text evidence="3 13">Amino-acid biosynthesis; L-threonine biosynthesis; L-threonine from L-aspartate: step 5/5.</text>
</comment>
<evidence type="ECO:0000256" key="13">
    <source>
        <dbReference type="PIRNR" id="PIRNR038945"/>
    </source>
</evidence>
<dbReference type="CDD" id="cd01563">
    <property type="entry name" value="Thr-synth_1"/>
    <property type="match status" value="1"/>
</dbReference>
<dbReference type="InterPro" id="IPR036052">
    <property type="entry name" value="TrpB-like_PALP_sf"/>
</dbReference>
<dbReference type="PANTHER" id="PTHR48078:SF6">
    <property type="entry name" value="L-THREONINE DEHYDRATASE CATABOLIC TDCB"/>
    <property type="match status" value="1"/>
</dbReference>
<evidence type="ECO:0000256" key="4">
    <source>
        <dbReference type="ARBA" id="ARBA00005517"/>
    </source>
</evidence>
<gene>
    <name evidence="15" type="ORF">JOC95_003745</name>
</gene>
<dbReference type="InterPro" id="IPR004450">
    <property type="entry name" value="Thr_synthase-like"/>
</dbReference>